<proteinExistence type="predicted"/>
<feature type="domain" description="CYTH" evidence="2">
    <location>
        <begin position="5"/>
        <end position="206"/>
    </location>
</feature>
<keyword evidence="5" id="KW-1185">Reference proteome</keyword>
<dbReference type="PANTHER" id="PTHR39339:SF1">
    <property type="entry name" value="CHAD DOMAIN-CONTAINING PROTEIN"/>
    <property type="match status" value="1"/>
</dbReference>
<reference evidence="4 5" key="1">
    <citation type="journal article" date="2019" name="Int. J. Syst. Evol. Microbiol.">
        <title>The Global Catalogue of Microorganisms (GCM) 10K type strain sequencing project: providing services to taxonomists for standard genome sequencing and annotation.</title>
        <authorList>
            <consortium name="The Broad Institute Genomics Platform"/>
            <consortium name="The Broad Institute Genome Sequencing Center for Infectious Disease"/>
            <person name="Wu L."/>
            <person name="Ma J."/>
        </authorList>
    </citation>
    <scope>NUCLEOTIDE SEQUENCE [LARGE SCALE GENOMIC DNA]</scope>
    <source>
        <strain evidence="4 5">JCM 15481</strain>
    </source>
</reference>
<dbReference type="RefSeq" id="WP_344289491.1">
    <property type="nucleotide sequence ID" value="NZ_BAAAPF010000042.1"/>
</dbReference>
<dbReference type="SMART" id="SM01118">
    <property type="entry name" value="CYTH"/>
    <property type="match status" value="1"/>
</dbReference>
<evidence type="ECO:0000313" key="4">
    <source>
        <dbReference type="EMBL" id="GAA2118686.1"/>
    </source>
</evidence>
<dbReference type="SUPFAM" id="SSF55154">
    <property type="entry name" value="CYTH-like phosphatases"/>
    <property type="match status" value="1"/>
</dbReference>
<feature type="compositionally biased region" description="Basic residues" evidence="1">
    <location>
        <begin position="251"/>
        <end position="262"/>
    </location>
</feature>
<dbReference type="Gene3D" id="1.40.20.10">
    <property type="entry name" value="CHAD domain"/>
    <property type="match status" value="1"/>
</dbReference>
<dbReference type="SMART" id="SM00880">
    <property type="entry name" value="CHAD"/>
    <property type="match status" value="1"/>
</dbReference>
<sequence>MVDTVREIERKYEAEGGASELPPLPDLTGVDGVTAVIDQGTARLDAVYYDTAGRRLAADGITLRRRTGGDDAGWHLKLPVAPGVRDEVRAPLGESVPRRLAALVRSRVRDAELVPVVRIRSQRDVHQLLGADGEPVAEVSVDRVTAERPDTGATAAWAEVEVELGAGGDPAVLDAVEAALTGGGAGLRRSAAASKLARALAETEEPRETAGGKAGAGKKAKGGKEGKAGGKAKAGGKTKAGKDSKDGGKAKGGKSGKKKPAGKNRPEPADSPEAAAPAARPAADVVLDYVRAQATALVELDPAVRLDQPDAVHQMRVASRRLRSTFRSYRAVLDRTRTDPVAGELRWLAAELGVDRDREVLTERIHAALVELERPLVLGPVRGRLRTWSTARRTGSRRRIVAVLDGRRYLALLDALDGLLADPPLRAAAVRPAEPVLRKALARDYRRFADSLQQVFDLAPGPDRDTAIHETRKSAKRARYAAEVARPVLGKEAKTVTSLMREVQDLLGDYQDGVLARAALREIAQQAQGAGEPSFTYGVLYAREEARAAELRDRLPWLSQKHL</sequence>
<feature type="domain" description="CHAD" evidence="3">
    <location>
        <begin position="279"/>
        <end position="563"/>
    </location>
</feature>
<dbReference type="Pfam" id="PF01928">
    <property type="entry name" value="CYTH"/>
    <property type="match status" value="1"/>
</dbReference>
<dbReference type="EMBL" id="BAAAPF010000042">
    <property type="protein sequence ID" value="GAA2118686.1"/>
    <property type="molecule type" value="Genomic_DNA"/>
</dbReference>
<evidence type="ECO:0000256" key="1">
    <source>
        <dbReference type="SAM" id="MobiDB-lite"/>
    </source>
</evidence>
<comment type="caution">
    <text evidence="4">The sequence shown here is derived from an EMBL/GenBank/DDBJ whole genome shotgun (WGS) entry which is preliminary data.</text>
</comment>
<dbReference type="Gene3D" id="2.40.320.10">
    <property type="entry name" value="Hypothetical Protein Pfu-838710-001"/>
    <property type="match status" value="1"/>
</dbReference>
<dbReference type="CDD" id="cd07374">
    <property type="entry name" value="CYTH-like_Pase"/>
    <property type="match status" value="1"/>
</dbReference>
<evidence type="ECO:0000313" key="5">
    <source>
        <dbReference type="Proteomes" id="UP001500443"/>
    </source>
</evidence>
<dbReference type="PROSITE" id="PS51708">
    <property type="entry name" value="CHAD"/>
    <property type="match status" value="1"/>
</dbReference>
<dbReference type="PROSITE" id="PS51707">
    <property type="entry name" value="CYTH"/>
    <property type="match status" value="1"/>
</dbReference>
<dbReference type="PANTHER" id="PTHR39339">
    <property type="entry name" value="SLR1444 PROTEIN"/>
    <property type="match status" value="1"/>
</dbReference>
<dbReference type="Pfam" id="PF05235">
    <property type="entry name" value="CHAD"/>
    <property type="match status" value="1"/>
</dbReference>
<evidence type="ECO:0008006" key="6">
    <source>
        <dbReference type="Google" id="ProtNLM"/>
    </source>
</evidence>
<evidence type="ECO:0000259" key="3">
    <source>
        <dbReference type="PROSITE" id="PS51708"/>
    </source>
</evidence>
<organism evidence="4 5">
    <name type="scientific">Streptomyces synnematoformans</name>
    <dbReference type="NCBI Taxonomy" id="415721"/>
    <lineage>
        <taxon>Bacteria</taxon>
        <taxon>Bacillati</taxon>
        <taxon>Actinomycetota</taxon>
        <taxon>Actinomycetes</taxon>
        <taxon>Kitasatosporales</taxon>
        <taxon>Streptomycetaceae</taxon>
        <taxon>Streptomyces</taxon>
    </lineage>
</organism>
<feature type="compositionally biased region" description="Basic and acidic residues" evidence="1">
    <location>
        <begin position="240"/>
        <end position="249"/>
    </location>
</feature>
<dbReference type="InterPro" id="IPR023577">
    <property type="entry name" value="CYTH_domain"/>
</dbReference>
<evidence type="ECO:0000259" key="2">
    <source>
        <dbReference type="PROSITE" id="PS51707"/>
    </source>
</evidence>
<accession>A0ABN2XXY9</accession>
<dbReference type="InterPro" id="IPR033469">
    <property type="entry name" value="CYTH-like_dom_sf"/>
</dbReference>
<name>A0ABN2XXY9_9ACTN</name>
<protein>
    <recommendedName>
        <fullName evidence="6">CHAD domain-containing protein</fullName>
    </recommendedName>
</protein>
<dbReference type="Proteomes" id="UP001500443">
    <property type="component" value="Unassembled WGS sequence"/>
</dbReference>
<gene>
    <name evidence="4" type="ORF">GCM10009802_20480</name>
</gene>
<dbReference type="InterPro" id="IPR007899">
    <property type="entry name" value="CHAD_dom"/>
</dbReference>
<dbReference type="InterPro" id="IPR038186">
    <property type="entry name" value="CHAD_dom_sf"/>
</dbReference>
<feature type="region of interest" description="Disordered" evidence="1">
    <location>
        <begin position="198"/>
        <end position="279"/>
    </location>
</feature>